<feature type="region of interest" description="Disordered" evidence="1">
    <location>
        <begin position="1"/>
        <end position="66"/>
    </location>
</feature>
<reference evidence="3" key="1">
    <citation type="submission" date="2018-04" db="EMBL/GenBank/DDBJ databases">
        <authorList>
            <person name="Liu S."/>
            <person name="Wang Z."/>
            <person name="Li J."/>
        </authorList>
    </citation>
    <scope>NUCLEOTIDE SEQUENCE [LARGE SCALE GENOMIC DNA]</scope>
    <source>
        <strain evidence="3">622</strain>
    </source>
</reference>
<dbReference type="Proteomes" id="UP000244962">
    <property type="component" value="Unassembled WGS sequence"/>
</dbReference>
<protein>
    <submittedName>
        <fullName evidence="2">Uncharacterized protein</fullName>
    </submittedName>
</protein>
<evidence type="ECO:0000256" key="1">
    <source>
        <dbReference type="SAM" id="MobiDB-lite"/>
    </source>
</evidence>
<dbReference type="RefSeq" id="WP_108963076.1">
    <property type="nucleotide sequence ID" value="NZ_QEFB01000011.1"/>
</dbReference>
<sequence length="66" mass="6939">MSPNAGGANFGGPKENEGTKGYSADDRPLRDGHNPEPDLPDPEEAFEEAEETDGLSLEPGVDPEDA</sequence>
<keyword evidence="3" id="KW-1185">Reference proteome</keyword>
<comment type="caution">
    <text evidence="2">The sequence shown here is derived from an EMBL/GenBank/DDBJ whole genome shotgun (WGS) entry which is preliminary data.</text>
</comment>
<proteinExistence type="predicted"/>
<name>A0A2U1TCL8_9MICO</name>
<organism evidence="2 3">
    <name type="scientific">Mycetocola zhujimingii</name>
    <dbReference type="NCBI Taxonomy" id="2079792"/>
    <lineage>
        <taxon>Bacteria</taxon>
        <taxon>Bacillati</taxon>
        <taxon>Actinomycetota</taxon>
        <taxon>Actinomycetes</taxon>
        <taxon>Micrococcales</taxon>
        <taxon>Microbacteriaceae</taxon>
        <taxon>Mycetocola</taxon>
    </lineage>
</organism>
<dbReference type="EMBL" id="QEFB01000011">
    <property type="protein sequence ID" value="PWC06624.1"/>
    <property type="molecule type" value="Genomic_DNA"/>
</dbReference>
<gene>
    <name evidence="2" type="ORF">DF223_10165</name>
</gene>
<dbReference type="AlphaFoldDB" id="A0A2U1TCL8"/>
<accession>A0A2U1TCL8</accession>
<evidence type="ECO:0000313" key="2">
    <source>
        <dbReference type="EMBL" id="PWC06624.1"/>
    </source>
</evidence>
<evidence type="ECO:0000313" key="3">
    <source>
        <dbReference type="Proteomes" id="UP000244962"/>
    </source>
</evidence>
<feature type="compositionally biased region" description="Acidic residues" evidence="1">
    <location>
        <begin position="38"/>
        <end position="53"/>
    </location>
</feature>
<feature type="compositionally biased region" description="Basic and acidic residues" evidence="1">
    <location>
        <begin position="14"/>
        <end position="36"/>
    </location>
</feature>